<keyword evidence="3" id="KW-1185">Reference proteome</keyword>
<proteinExistence type="predicted"/>
<feature type="region of interest" description="Disordered" evidence="1">
    <location>
        <begin position="38"/>
        <end position="67"/>
    </location>
</feature>
<evidence type="ECO:0000256" key="1">
    <source>
        <dbReference type="SAM" id="MobiDB-lite"/>
    </source>
</evidence>
<gene>
    <name evidence="2" type="ORF">C5167_034161</name>
</gene>
<accession>A0A4Y7KG64</accession>
<protein>
    <submittedName>
        <fullName evidence="2">Uncharacterized protein</fullName>
    </submittedName>
</protein>
<evidence type="ECO:0000313" key="2">
    <source>
        <dbReference type="EMBL" id="RZC70949.1"/>
    </source>
</evidence>
<feature type="region of interest" description="Disordered" evidence="1">
    <location>
        <begin position="1"/>
        <end position="23"/>
    </location>
</feature>
<dbReference type="EMBL" id="CM010721">
    <property type="protein sequence ID" value="RZC70949.1"/>
    <property type="molecule type" value="Genomic_DNA"/>
</dbReference>
<dbReference type="AlphaFoldDB" id="A0A4Y7KG64"/>
<reference evidence="2 3" key="1">
    <citation type="journal article" date="2018" name="Science">
        <title>The opium poppy genome and morphinan production.</title>
        <authorList>
            <person name="Guo L."/>
            <person name="Winzer T."/>
            <person name="Yang X."/>
            <person name="Li Y."/>
            <person name="Ning Z."/>
            <person name="He Z."/>
            <person name="Teodor R."/>
            <person name="Lu Y."/>
            <person name="Bowser T.A."/>
            <person name="Graham I.A."/>
            <person name="Ye K."/>
        </authorList>
    </citation>
    <scope>NUCLEOTIDE SEQUENCE [LARGE SCALE GENOMIC DNA]</scope>
    <source>
        <strain evidence="3">cv. HN1</strain>
        <tissue evidence="2">Leaves</tissue>
    </source>
</reference>
<dbReference type="Gramene" id="RZC70949">
    <property type="protein sequence ID" value="RZC70949"/>
    <property type="gene ID" value="C5167_034161"/>
</dbReference>
<evidence type="ECO:0000313" key="3">
    <source>
        <dbReference type="Proteomes" id="UP000316621"/>
    </source>
</evidence>
<dbReference type="Proteomes" id="UP000316621">
    <property type="component" value="Chromosome 7"/>
</dbReference>
<organism evidence="2 3">
    <name type="scientific">Papaver somniferum</name>
    <name type="common">Opium poppy</name>
    <dbReference type="NCBI Taxonomy" id="3469"/>
    <lineage>
        <taxon>Eukaryota</taxon>
        <taxon>Viridiplantae</taxon>
        <taxon>Streptophyta</taxon>
        <taxon>Embryophyta</taxon>
        <taxon>Tracheophyta</taxon>
        <taxon>Spermatophyta</taxon>
        <taxon>Magnoliopsida</taxon>
        <taxon>Ranunculales</taxon>
        <taxon>Papaveraceae</taxon>
        <taxon>Papaveroideae</taxon>
        <taxon>Papaver</taxon>
    </lineage>
</organism>
<name>A0A4Y7KG64_PAPSO</name>
<sequence>MTLTLTPLIPNGTPGRPPHLTRSSSFTASVCLVHPHQQPLKHGIHQSHGEKLLHNPSHPVENKIHQK</sequence>